<dbReference type="Pfam" id="PF22711">
    <property type="entry name" value="SNaCT5"/>
    <property type="match status" value="1"/>
</dbReference>
<dbReference type="InterPro" id="IPR055036">
    <property type="entry name" value="SNaCT5"/>
</dbReference>
<dbReference type="RefSeq" id="WP_276344927.1">
    <property type="nucleotide sequence ID" value="NZ_JARJOW010000011.1"/>
</dbReference>
<dbReference type="Proteomes" id="UP001321344">
    <property type="component" value="Unassembled WGS sequence"/>
</dbReference>
<dbReference type="InterPro" id="IPR027417">
    <property type="entry name" value="P-loop_NTPase"/>
</dbReference>
<evidence type="ECO:0000259" key="1">
    <source>
        <dbReference type="Pfam" id="PF05729"/>
    </source>
</evidence>
<dbReference type="Pfam" id="PF05729">
    <property type="entry name" value="NACHT"/>
    <property type="match status" value="1"/>
</dbReference>
<feature type="domain" description="NACHT" evidence="1">
    <location>
        <begin position="122"/>
        <end position="259"/>
    </location>
</feature>
<name>A0ABT6BMU3_9BACT</name>
<protein>
    <submittedName>
        <fullName evidence="3">NACHT domain-containing protein</fullName>
    </submittedName>
</protein>
<feature type="domain" description="Short NACHT-associated C-terminal" evidence="2">
    <location>
        <begin position="458"/>
        <end position="649"/>
    </location>
</feature>
<evidence type="ECO:0000259" key="2">
    <source>
        <dbReference type="Pfam" id="PF22711"/>
    </source>
</evidence>
<proteinExistence type="predicted"/>
<keyword evidence="4" id="KW-1185">Reference proteome</keyword>
<accession>A0ABT6BMU3</accession>
<dbReference type="InterPro" id="IPR007111">
    <property type="entry name" value="NACHT_NTPase"/>
</dbReference>
<evidence type="ECO:0000313" key="3">
    <source>
        <dbReference type="EMBL" id="MDF5691762.1"/>
    </source>
</evidence>
<dbReference type="SUPFAM" id="SSF52540">
    <property type="entry name" value="P-loop containing nucleoside triphosphate hydrolases"/>
    <property type="match status" value="1"/>
</dbReference>
<gene>
    <name evidence="3" type="ORF">PQG43_12895</name>
</gene>
<organism evidence="3 4">
    <name type="scientific">Aquirufa aurantiipilula</name>
    <dbReference type="NCBI Taxonomy" id="2696561"/>
    <lineage>
        <taxon>Bacteria</taxon>
        <taxon>Pseudomonadati</taxon>
        <taxon>Bacteroidota</taxon>
        <taxon>Cytophagia</taxon>
        <taxon>Cytophagales</taxon>
        <taxon>Flectobacillaceae</taxon>
        <taxon>Aquirufa</taxon>
    </lineage>
</organism>
<dbReference type="EMBL" id="JARJOW010000011">
    <property type="protein sequence ID" value="MDF5691762.1"/>
    <property type="molecule type" value="Genomic_DNA"/>
</dbReference>
<dbReference type="PANTHER" id="PTHR46844">
    <property type="entry name" value="SLR5058 PROTEIN"/>
    <property type="match status" value="1"/>
</dbReference>
<evidence type="ECO:0000313" key="4">
    <source>
        <dbReference type="Proteomes" id="UP001321344"/>
    </source>
</evidence>
<comment type="caution">
    <text evidence="3">The sequence shown here is derived from an EMBL/GenBank/DDBJ whole genome shotgun (WGS) entry which is preliminary data.</text>
</comment>
<dbReference type="Gene3D" id="3.40.50.300">
    <property type="entry name" value="P-loop containing nucleotide triphosphate hydrolases"/>
    <property type="match status" value="1"/>
</dbReference>
<sequence length="662" mass="77430">MIETNDTLPVKEILTAAGPFIKAVVDTYVTPKLENLKKRFTLDYNKYHVPTEEHFSEYFYRTYKRVSIINTLVFNNSQRFIKDIYSPLTLIQKTEEKEIKHKIQSFPSELLNKYEKLLITDNAGMGKSTLVKKIFLDTIDEKKGIPLLIELRRLSKEKTIIAEIQEQLNSLAKDFNNSLLLELLTEGGFVIFLDGYDEIPLSDREIVTADLQSFISKATNNTFILTSRPENALKGFGDFQEVKIEPLKKKEAFELLRKYDKQGPVSTLLIKKLEETDMANISEFLTNPLLVSLLFTAFQHKQTIPFKKHIFYRQVYDANFESHDLTKGDSYTHDKYTKLEIDDFHRVLRHIGYSCLKDNQRIEFNKDEILALIRKAKIFCVDLNFNESDFLKDLLSTVPLFTQDGNYFRWAHKSLQEYFAAQFIYLDSKGQQSKILLQLYNNPSLDKFINILDLYYDIDTKTFRSTILFELLQLYKNYYNSTFQDKRYTITQEIISLRKEVCFLIEPFLFTMPNREGRIDHKELDEMIFKLGKNKRISGSLDSPNSDRQLCCLVCSDVKESMCNMLSSKLPNLFHQVPKINREKLVLNISHSLSNLYEPYMLNDKLEDQFNSNKNFDQVTNLIKTSKRRSSNIATNEALKLLEEIEEQINNEKSEDFLLDGI</sequence>
<reference evidence="3 4" key="1">
    <citation type="submission" date="2023-03" db="EMBL/GenBank/DDBJ databases">
        <title>Genome sequencing of Aquirufa.</title>
        <authorList>
            <person name="Pitt A."/>
            <person name="Hahn M.W."/>
        </authorList>
    </citation>
    <scope>NUCLEOTIDE SEQUENCE [LARGE SCALE GENOMIC DNA]</scope>
    <source>
        <strain evidence="3 4">WAEICH-18A</strain>
    </source>
</reference>
<dbReference type="PANTHER" id="PTHR46844:SF1">
    <property type="entry name" value="SLR5058 PROTEIN"/>
    <property type="match status" value="1"/>
</dbReference>